<dbReference type="Gramene" id="EOY03278">
    <property type="protein sequence ID" value="EOY03278"/>
    <property type="gene ID" value="TCM_018104"/>
</dbReference>
<gene>
    <name evidence="1" type="ORF">TCM_018104</name>
</gene>
<dbReference type="HOGENOM" id="CLU_2077355_0_0_1"/>
<evidence type="ECO:0000313" key="1">
    <source>
        <dbReference type="EMBL" id="EOY03278.1"/>
    </source>
</evidence>
<dbReference type="Proteomes" id="UP000026915">
    <property type="component" value="Chromosome 4"/>
</dbReference>
<keyword evidence="2" id="KW-1185">Reference proteome</keyword>
<accession>A0A061EF86</accession>
<dbReference type="InParanoid" id="A0A061EF86"/>
<protein>
    <submittedName>
        <fullName evidence="1">Uncharacterized protein</fullName>
    </submittedName>
</protein>
<proteinExistence type="predicted"/>
<dbReference type="AlphaFoldDB" id="A0A061EF86"/>
<evidence type="ECO:0000313" key="2">
    <source>
        <dbReference type="Proteomes" id="UP000026915"/>
    </source>
</evidence>
<dbReference type="EMBL" id="CM001882">
    <property type="protein sequence ID" value="EOY03278.1"/>
    <property type="molecule type" value="Genomic_DNA"/>
</dbReference>
<name>A0A061EF86_THECC</name>
<sequence length="118" mass="13851">MYAWLSQQMIMRLRPLDSPMLANIVETAIACRIRWSEASGGYYVVSGPRILFDFLLETKISFDFQTLIPCIVKMKLCDFLQLPLVLLLYEFYPCVRCDLRTVYKPGYYLVSQELTQLY</sequence>
<organism evidence="1 2">
    <name type="scientific">Theobroma cacao</name>
    <name type="common">Cacao</name>
    <name type="synonym">Cocoa</name>
    <dbReference type="NCBI Taxonomy" id="3641"/>
    <lineage>
        <taxon>Eukaryota</taxon>
        <taxon>Viridiplantae</taxon>
        <taxon>Streptophyta</taxon>
        <taxon>Embryophyta</taxon>
        <taxon>Tracheophyta</taxon>
        <taxon>Spermatophyta</taxon>
        <taxon>Magnoliopsida</taxon>
        <taxon>eudicotyledons</taxon>
        <taxon>Gunneridae</taxon>
        <taxon>Pentapetalae</taxon>
        <taxon>rosids</taxon>
        <taxon>malvids</taxon>
        <taxon>Malvales</taxon>
        <taxon>Malvaceae</taxon>
        <taxon>Byttnerioideae</taxon>
        <taxon>Theobroma</taxon>
    </lineage>
</organism>
<reference evidence="1 2" key="1">
    <citation type="journal article" date="2013" name="Genome Biol.">
        <title>The genome sequence of the most widely cultivated cacao type and its use to identify candidate genes regulating pod color.</title>
        <authorList>
            <person name="Motamayor J.C."/>
            <person name="Mockaitis K."/>
            <person name="Schmutz J."/>
            <person name="Haiminen N."/>
            <person name="Iii D.L."/>
            <person name="Cornejo O."/>
            <person name="Findley S.D."/>
            <person name="Zheng P."/>
            <person name="Utro F."/>
            <person name="Royaert S."/>
            <person name="Saski C."/>
            <person name="Jenkins J."/>
            <person name="Podicheti R."/>
            <person name="Zhao M."/>
            <person name="Scheffler B.E."/>
            <person name="Stack J.C."/>
            <person name="Feltus F.A."/>
            <person name="Mustiga G.M."/>
            <person name="Amores F."/>
            <person name="Phillips W."/>
            <person name="Marelli J.P."/>
            <person name="May G.D."/>
            <person name="Shapiro H."/>
            <person name="Ma J."/>
            <person name="Bustamante C.D."/>
            <person name="Schnell R.J."/>
            <person name="Main D."/>
            <person name="Gilbert D."/>
            <person name="Parida L."/>
            <person name="Kuhn D.N."/>
        </authorList>
    </citation>
    <scope>NUCLEOTIDE SEQUENCE [LARGE SCALE GENOMIC DNA]</scope>
    <source>
        <strain evidence="2">cv. Matina 1-6</strain>
    </source>
</reference>